<evidence type="ECO:0000259" key="1">
    <source>
        <dbReference type="Pfam" id="PF00535"/>
    </source>
</evidence>
<proteinExistence type="predicted"/>
<dbReference type="EMBL" id="CADCUX010000330">
    <property type="protein sequence ID" value="CAA9413368.1"/>
    <property type="molecule type" value="Genomic_DNA"/>
</dbReference>
<dbReference type="PANTHER" id="PTHR10859:SF91">
    <property type="entry name" value="DOLICHYL-PHOSPHATE BETA-GLUCOSYLTRANSFERASE"/>
    <property type="match status" value="1"/>
</dbReference>
<dbReference type="CDD" id="cd04179">
    <property type="entry name" value="DPM_DPG-synthase_like"/>
    <property type="match status" value="1"/>
</dbReference>
<dbReference type="Pfam" id="PF00535">
    <property type="entry name" value="Glycos_transf_2"/>
    <property type="match status" value="1"/>
</dbReference>
<dbReference type="InterPro" id="IPR029044">
    <property type="entry name" value="Nucleotide-diphossugar_trans"/>
</dbReference>
<name>A0A6J4PKE3_9BURK</name>
<dbReference type="GO" id="GO:0006487">
    <property type="term" value="P:protein N-linked glycosylation"/>
    <property type="evidence" value="ECO:0007669"/>
    <property type="project" value="TreeGrafter"/>
</dbReference>
<feature type="domain" description="Glycosyltransferase 2-like" evidence="1">
    <location>
        <begin position="6"/>
        <end position="134"/>
    </location>
</feature>
<evidence type="ECO:0000313" key="2">
    <source>
        <dbReference type="EMBL" id="CAA9413368.1"/>
    </source>
</evidence>
<reference evidence="2" key="1">
    <citation type="submission" date="2020-02" db="EMBL/GenBank/DDBJ databases">
        <authorList>
            <person name="Meier V. D."/>
        </authorList>
    </citation>
    <scope>NUCLEOTIDE SEQUENCE</scope>
    <source>
        <strain evidence="2">AVDCRST_MAG51</strain>
    </source>
</reference>
<protein>
    <submittedName>
        <fullName evidence="2">FIG143263: Glycosyl transferase</fullName>
    </submittedName>
</protein>
<dbReference type="Gene3D" id="3.90.550.10">
    <property type="entry name" value="Spore Coat Polysaccharide Biosynthesis Protein SpsA, Chain A"/>
    <property type="match status" value="1"/>
</dbReference>
<gene>
    <name evidence="2" type="ORF">AVDCRST_MAG51-1555</name>
</gene>
<organism evidence="2">
    <name type="scientific">uncultured Ramlibacter sp</name>
    <dbReference type="NCBI Taxonomy" id="260755"/>
    <lineage>
        <taxon>Bacteria</taxon>
        <taxon>Pseudomonadati</taxon>
        <taxon>Pseudomonadota</taxon>
        <taxon>Betaproteobacteria</taxon>
        <taxon>Burkholderiales</taxon>
        <taxon>Comamonadaceae</taxon>
        <taxon>Ramlibacter</taxon>
        <taxon>environmental samples</taxon>
    </lineage>
</organism>
<dbReference type="AlphaFoldDB" id="A0A6J4PKE3"/>
<dbReference type="SUPFAM" id="SSF53448">
    <property type="entry name" value="Nucleotide-diphospho-sugar transferases"/>
    <property type="match status" value="1"/>
</dbReference>
<accession>A0A6J4PKE3</accession>
<dbReference type="PANTHER" id="PTHR10859">
    <property type="entry name" value="GLYCOSYL TRANSFERASE"/>
    <property type="match status" value="1"/>
</dbReference>
<dbReference type="InterPro" id="IPR001173">
    <property type="entry name" value="Glyco_trans_2-like"/>
</dbReference>
<keyword evidence="2" id="KW-0808">Transferase</keyword>
<dbReference type="GO" id="GO:0016740">
    <property type="term" value="F:transferase activity"/>
    <property type="evidence" value="ECO:0007669"/>
    <property type="project" value="UniProtKB-KW"/>
</dbReference>
<sequence>MFDPVVVIPVFDHPATIGTVARQVRAHGLRCILVDDGSAAPCAAVLDALAADHPHELTLLRLTSNQGKGAAMVAGFREAARRGHSHVLQIDADGQHACADIPSFIERARAHPNAVIAGCPIYDDSVPRARLYGRYATHVWVWINTLSLDIRDSMCGFRVYPLASLVPLLDAVRIGRRMDFDSDIIVRLHWRGVPVLNQPTRVRYPQDGVSHFRMGRDNLRISAMHARLFLGMLLRAPLLIWRKVASP</sequence>